<protein>
    <submittedName>
        <fullName evidence="3">DUF2059 domain-containing protein</fullName>
    </submittedName>
</protein>
<evidence type="ECO:0000313" key="4">
    <source>
        <dbReference type="Proteomes" id="UP001203880"/>
    </source>
</evidence>
<feature type="signal peptide" evidence="1">
    <location>
        <begin position="1"/>
        <end position="20"/>
    </location>
</feature>
<feature type="chain" id="PRO_5046546115" evidence="1">
    <location>
        <begin position="21"/>
        <end position="269"/>
    </location>
</feature>
<sequence length="269" mass="29919">MRRAASVIATAMLLGAPAAAEESLDELVTAMRLEEVVTILVDEGRRYAASLNTDMLDGDAGSYFFARVDEIYAPDQMVQTMRDTIREELNPAQISEAAVFFSSDLGQTIISLENSARRALSDPAVEEMAQENAKTMDRDSHRFQLIEEYIEVNELVVRNVEGTLSSDFSFFQGMASIQDTGSDDRALLAELFSQREAMESDTREWLHGFLVLAYQPLTDVQMRENIAFSASETGQALNQALFVGFDRVYDRISFELGEAVGFAMQSSDL</sequence>
<proteinExistence type="predicted"/>
<evidence type="ECO:0000313" key="3">
    <source>
        <dbReference type="EMBL" id="MCL6282121.1"/>
    </source>
</evidence>
<gene>
    <name evidence="3" type="ORF">M3P21_01135</name>
</gene>
<dbReference type="Pfam" id="PF09832">
    <property type="entry name" value="DUF2059"/>
    <property type="match status" value="1"/>
</dbReference>
<dbReference type="Proteomes" id="UP001203880">
    <property type="component" value="Unassembled WGS sequence"/>
</dbReference>
<feature type="domain" description="DUF2059" evidence="2">
    <location>
        <begin position="75"/>
        <end position="133"/>
    </location>
</feature>
<organism evidence="3 4">
    <name type="scientific">Ruegeria spongiae</name>
    <dbReference type="NCBI Taxonomy" id="2942209"/>
    <lineage>
        <taxon>Bacteria</taxon>
        <taxon>Pseudomonadati</taxon>
        <taxon>Pseudomonadota</taxon>
        <taxon>Alphaproteobacteria</taxon>
        <taxon>Rhodobacterales</taxon>
        <taxon>Roseobacteraceae</taxon>
        <taxon>Ruegeria</taxon>
    </lineage>
</organism>
<keyword evidence="4" id="KW-1185">Reference proteome</keyword>
<evidence type="ECO:0000259" key="2">
    <source>
        <dbReference type="Pfam" id="PF09832"/>
    </source>
</evidence>
<keyword evidence="1" id="KW-0732">Signal</keyword>
<evidence type="ECO:0000256" key="1">
    <source>
        <dbReference type="SAM" id="SignalP"/>
    </source>
</evidence>
<comment type="caution">
    <text evidence="3">The sequence shown here is derived from an EMBL/GenBank/DDBJ whole genome shotgun (WGS) entry which is preliminary data.</text>
</comment>
<dbReference type="EMBL" id="JAMFMB010000001">
    <property type="protein sequence ID" value="MCL6282121.1"/>
    <property type="molecule type" value="Genomic_DNA"/>
</dbReference>
<dbReference type="RefSeq" id="WP_249706117.1">
    <property type="nucleotide sequence ID" value="NZ_JAMFMB010000001.1"/>
</dbReference>
<accession>A0ABT0PX04</accession>
<name>A0ABT0PX04_9RHOB</name>
<dbReference type="InterPro" id="IPR018637">
    <property type="entry name" value="DUF2059"/>
</dbReference>
<reference evidence="3" key="1">
    <citation type="submission" date="2022-05" db="EMBL/GenBank/DDBJ databases">
        <authorList>
            <person name="Park J.-S."/>
        </authorList>
    </citation>
    <scope>NUCLEOTIDE SEQUENCE</scope>
    <source>
        <strain evidence="3">2012CJ41-6</strain>
    </source>
</reference>